<accession>A0A4Y9YKH6</accession>
<dbReference type="OrthoDB" id="3218552at2759"/>
<evidence type="ECO:0000313" key="2">
    <source>
        <dbReference type="Proteomes" id="UP000298327"/>
    </source>
</evidence>
<evidence type="ECO:0000313" key="1">
    <source>
        <dbReference type="EMBL" id="TFY61971.1"/>
    </source>
</evidence>
<dbReference type="Proteomes" id="UP000298327">
    <property type="component" value="Unassembled WGS sequence"/>
</dbReference>
<name>A0A4Y9YKH6_9AGAM</name>
<gene>
    <name evidence="1" type="ORF">EVG20_g6860</name>
</gene>
<protein>
    <submittedName>
        <fullName evidence="1">Uncharacterized protein</fullName>
    </submittedName>
</protein>
<comment type="caution">
    <text evidence="1">The sequence shown here is derived from an EMBL/GenBank/DDBJ whole genome shotgun (WGS) entry which is preliminary data.</text>
</comment>
<proteinExistence type="predicted"/>
<dbReference type="EMBL" id="SEOQ01000484">
    <property type="protein sequence ID" value="TFY61971.1"/>
    <property type="molecule type" value="Genomic_DNA"/>
</dbReference>
<sequence length="477" mass="50120">MFEVVPQFPPATVHEAVDFVLFQVPPHLQNATPVFMVEVKPPADLRFSSKRQEADEQLRWRPVDFVSDLKIPVLHGISPRRITSDPEVVTDIAPREWWAYDILEEEGAKKFGTWSRSKKVVFGFRVATRNCKAAESKPAARSPAARVLGNRLSAASSEPSPALLFATRGKPKENSAREGPAGSGRSLRRYIHTYRGTADAGAELCRQNKGRSRLRRIYEVEDMNYEKHFWYSGDLNIFGSSQQLTGDVFLQQVADVTTLQNAAATTTNPAHTTFASTLAAAGVTFPATGVAFPATGVTFVDFPAAGVAFPTAALVDPAAPDIVNGDANPDGNSLFSCAASLAAMPGDTEGGSSRPSPSNPDEAGGLNVVVGIAAVTRLNVPVGAGVAGLLDPLESDTGGRKAVPVGWRAADVFARVTAVVAELGLTAGVVVGRATTDFELVGRTGAGGVDFTAALPAAAAPTGAPARSSRALIDGTS</sequence>
<dbReference type="STRING" id="205917.A0A4Y9YKH6"/>
<reference evidence="1 2" key="1">
    <citation type="submission" date="2019-02" db="EMBL/GenBank/DDBJ databases">
        <title>Genome sequencing of the rare red list fungi Dentipellis fragilis.</title>
        <authorList>
            <person name="Buettner E."/>
            <person name="Kellner H."/>
        </authorList>
    </citation>
    <scope>NUCLEOTIDE SEQUENCE [LARGE SCALE GENOMIC DNA]</scope>
    <source>
        <strain evidence="1 2">DSM 105465</strain>
    </source>
</reference>
<keyword evidence="2" id="KW-1185">Reference proteome</keyword>
<dbReference type="AlphaFoldDB" id="A0A4Y9YKH6"/>
<organism evidence="1 2">
    <name type="scientific">Dentipellis fragilis</name>
    <dbReference type="NCBI Taxonomy" id="205917"/>
    <lineage>
        <taxon>Eukaryota</taxon>
        <taxon>Fungi</taxon>
        <taxon>Dikarya</taxon>
        <taxon>Basidiomycota</taxon>
        <taxon>Agaricomycotina</taxon>
        <taxon>Agaricomycetes</taxon>
        <taxon>Russulales</taxon>
        <taxon>Hericiaceae</taxon>
        <taxon>Dentipellis</taxon>
    </lineage>
</organism>